<name>A0ABV1RCZ8_9ALTE</name>
<dbReference type="EMBL" id="JBELOE010000067">
    <property type="protein sequence ID" value="MER2490772.1"/>
    <property type="molecule type" value="Genomic_DNA"/>
</dbReference>
<dbReference type="InterPro" id="IPR010836">
    <property type="entry name" value="SapC"/>
</dbReference>
<evidence type="ECO:0000313" key="2">
    <source>
        <dbReference type="Proteomes" id="UP001467690"/>
    </source>
</evidence>
<organism evidence="1 2">
    <name type="scientific">Catenovulum sediminis</name>
    <dbReference type="NCBI Taxonomy" id="1740262"/>
    <lineage>
        <taxon>Bacteria</taxon>
        <taxon>Pseudomonadati</taxon>
        <taxon>Pseudomonadota</taxon>
        <taxon>Gammaproteobacteria</taxon>
        <taxon>Alteromonadales</taxon>
        <taxon>Alteromonadaceae</taxon>
        <taxon>Catenovulum</taxon>
    </lineage>
</organism>
<reference evidence="1 2" key="1">
    <citation type="submission" date="2024-06" db="EMBL/GenBank/DDBJ databases">
        <authorList>
            <person name="Chen R.Y."/>
        </authorList>
    </citation>
    <scope>NUCLEOTIDE SEQUENCE [LARGE SCALE GENOMIC DNA]</scope>
    <source>
        <strain evidence="1 2">D2</strain>
    </source>
</reference>
<sequence length="244" mass="27344">MNTVLLNKHEHKKYLAAAPVIAAANEQACSLLLSEIPKAACCWPIFLSRTNAPRAFDIKCLMSLVPEQNLFVNNSIWTAPFMPTSLAVYPFVLSKDEQQNYALAIRPCANSIFEQGDTALFNELGQPSVAQKQIQHKLQGVLNESFALKEFTHLVQQMGLTKEINAIVHYSDQSKQVLESLITIDEDKLSNLSDADLLKLQRAGYLSLIHGILNSIFQLNGLILKHNQNYPNDQVQKIELMLPE</sequence>
<dbReference type="Pfam" id="PF07277">
    <property type="entry name" value="SapC"/>
    <property type="match status" value="1"/>
</dbReference>
<dbReference type="Proteomes" id="UP001467690">
    <property type="component" value="Unassembled WGS sequence"/>
</dbReference>
<comment type="caution">
    <text evidence="1">The sequence shown here is derived from an EMBL/GenBank/DDBJ whole genome shotgun (WGS) entry which is preliminary data.</text>
</comment>
<proteinExistence type="predicted"/>
<protein>
    <submittedName>
        <fullName evidence="1">SapC family protein</fullName>
    </submittedName>
</protein>
<keyword evidence="2" id="KW-1185">Reference proteome</keyword>
<accession>A0ABV1RCZ8</accession>
<dbReference type="RefSeq" id="WP_350400567.1">
    <property type="nucleotide sequence ID" value="NZ_JBELOE010000067.1"/>
</dbReference>
<evidence type="ECO:0000313" key="1">
    <source>
        <dbReference type="EMBL" id="MER2490772.1"/>
    </source>
</evidence>
<gene>
    <name evidence="1" type="ORF">ABS311_02605</name>
</gene>